<name>A0A447TSJ3_SALET</name>
<accession>A0A447TSJ3</accession>
<protein>
    <submittedName>
        <fullName evidence="1">Lipopolysaccharide core biosynthesis protein</fullName>
        <ecNumber evidence="1">2.7.1.-</ecNumber>
    </submittedName>
</protein>
<dbReference type="EMBL" id="LR134190">
    <property type="protein sequence ID" value="VEB52304.1"/>
    <property type="molecule type" value="Genomic_DNA"/>
</dbReference>
<dbReference type="EC" id="2.7.1.-" evidence="1"/>
<gene>
    <name evidence="1" type="primary">waaY</name>
    <name evidence="1" type="ORF">NCTC6754_02056</name>
</gene>
<dbReference type="Proteomes" id="UP000269208">
    <property type="component" value="Chromosome"/>
</dbReference>
<dbReference type="Pfam" id="PF06176">
    <property type="entry name" value="WaaY"/>
    <property type="match status" value="1"/>
</dbReference>
<proteinExistence type="predicted"/>
<evidence type="ECO:0000313" key="2">
    <source>
        <dbReference type="Proteomes" id="UP000269208"/>
    </source>
</evidence>
<dbReference type="InterPro" id="IPR009330">
    <property type="entry name" value="LipoPS_heptP_kinase"/>
</dbReference>
<dbReference type="GO" id="GO:0016740">
    <property type="term" value="F:transferase activity"/>
    <property type="evidence" value="ECO:0007669"/>
    <property type="project" value="UniProtKB-KW"/>
</dbReference>
<reference evidence="1 2" key="1">
    <citation type="submission" date="2018-12" db="EMBL/GenBank/DDBJ databases">
        <authorList>
            <consortium name="Pathogen Informatics"/>
        </authorList>
    </citation>
    <scope>NUCLEOTIDE SEQUENCE [LARGE SCALE GENOMIC DNA]</scope>
    <source>
        <strain evidence="1 2">NCTC6754</strain>
    </source>
</reference>
<evidence type="ECO:0000313" key="1">
    <source>
        <dbReference type="EMBL" id="VEB52304.1"/>
    </source>
</evidence>
<sequence length="100" mass="11799">MIIEKKIKNYTVFVKKDGEKYIEIFKDFLSYNHQVIKVFRNIEDTKVVLINTDYGKYILKVFSPKVKNTETLFQIVSKRRLLRKAFSSDRSRAARGVYGA</sequence>
<organism evidence="1 2">
    <name type="scientific">Salmonella enterica I</name>
    <dbReference type="NCBI Taxonomy" id="59201"/>
    <lineage>
        <taxon>Bacteria</taxon>
        <taxon>Pseudomonadati</taxon>
        <taxon>Pseudomonadota</taxon>
        <taxon>Gammaproteobacteria</taxon>
        <taxon>Enterobacterales</taxon>
        <taxon>Enterobacteriaceae</taxon>
        <taxon>Salmonella</taxon>
    </lineage>
</organism>
<dbReference type="AlphaFoldDB" id="A0A447TSJ3"/>
<keyword evidence="1" id="KW-0808">Transferase</keyword>